<keyword evidence="3" id="KW-1185">Reference proteome</keyword>
<organism evidence="2 3">
    <name type="scientific">Alkaliphilus hydrothermalis</name>
    <dbReference type="NCBI Taxonomy" id="1482730"/>
    <lineage>
        <taxon>Bacteria</taxon>
        <taxon>Bacillati</taxon>
        <taxon>Bacillota</taxon>
        <taxon>Clostridia</taxon>
        <taxon>Peptostreptococcales</taxon>
        <taxon>Natronincolaceae</taxon>
        <taxon>Alkaliphilus</taxon>
    </lineage>
</organism>
<dbReference type="Proteomes" id="UP001314796">
    <property type="component" value="Unassembled WGS sequence"/>
</dbReference>
<reference evidence="2 3" key="1">
    <citation type="submission" date="2021-01" db="EMBL/GenBank/DDBJ databases">
        <title>Genomic Encyclopedia of Type Strains, Phase IV (KMG-IV): sequencing the most valuable type-strain genomes for metagenomic binning, comparative biology and taxonomic classification.</title>
        <authorList>
            <person name="Goeker M."/>
        </authorList>
    </citation>
    <scope>NUCLEOTIDE SEQUENCE [LARGE SCALE GENOMIC DNA]</scope>
    <source>
        <strain evidence="2 3">DSM 25890</strain>
    </source>
</reference>
<comment type="caution">
    <text evidence="2">The sequence shown here is derived from an EMBL/GenBank/DDBJ whole genome shotgun (WGS) entry which is preliminary data.</text>
</comment>
<evidence type="ECO:0000256" key="1">
    <source>
        <dbReference type="SAM" id="Phobius"/>
    </source>
</evidence>
<keyword evidence="1" id="KW-0812">Transmembrane</keyword>
<gene>
    <name evidence="2" type="ORF">JOC73_000554</name>
</gene>
<keyword evidence="1" id="KW-0472">Membrane</keyword>
<proteinExistence type="predicted"/>
<evidence type="ECO:0008006" key="4">
    <source>
        <dbReference type="Google" id="ProtNLM"/>
    </source>
</evidence>
<feature type="transmembrane region" description="Helical" evidence="1">
    <location>
        <begin position="6"/>
        <end position="31"/>
    </location>
</feature>
<protein>
    <recommendedName>
        <fullName evidence="4">DUF2953 domain-containing protein</fullName>
    </recommendedName>
</protein>
<dbReference type="EMBL" id="JAFBEE010000002">
    <property type="protein sequence ID" value="MBM7614045.1"/>
    <property type="molecule type" value="Genomic_DNA"/>
</dbReference>
<dbReference type="Pfam" id="PF11167">
    <property type="entry name" value="DUF2953"/>
    <property type="match status" value="1"/>
</dbReference>
<keyword evidence="1" id="KW-1133">Transmembrane helix</keyword>
<accession>A0ABS2NM68</accession>
<dbReference type="InterPro" id="IPR021338">
    <property type="entry name" value="DUF2953"/>
</dbReference>
<sequence length="212" mass="25044">MILFFYYLFAALFLLFVLLLFSEISIGILVLKNNQREEIVINTRAFYGLLKYRMELPFLQIFKKGNALNDLQVNSDIEVSNQEMIKDQKEKNFSLDEIQKIYRRVRIIYKRYRSIIIYVHRRTVFDEIKWETEIGTGDAAATAVTTGFFWMLKSNVITFMGRKVELKEVAVNVVPCYQGEKFNTSFNCIFTLKFGYIIIAALKMLYRKIKGW</sequence>
<name>A0ABS2NM68_9FIRM</name>
<evidence type="ECO:0000313" key="3">
    <source>
        <dbReference type="Proteomes" id="UP001314796"/>
    </source>
</evidence>
<evidence type="ECO:0000313" key="2">
    <source>
        <dbReference type="EMBL" id="MBM7614045.1"/>
    </source>
</evidence>